<evidence type="ECO:0000313" key="2">
    <source>
        <dbReference type="EMBL" id="SEI84420.1"/>
    </source>
</evidence>
<keyword evidence="1" id="KW-1133">Transmembrane helix</keyword>
<dbReference type="AlphaFoldDB" id="A0A1H6U7Y5"/>
<feature type="transmembrane region" description="Helical" evidence="1">
    <location>
        <begin position="51"/>
        <end position="69"/>
    </location>
</feature>
<gene>
    <name evidence="2" type="ORF">SAMN04488058_10227</name>
</gene>
<evidence type="ECO:0000256" key="1">
    <source>
        <dbReference type="SAM" id="Phobius"/>
    </source>
</evidence>
<dbReference type="Proteomes" id="UP000199223">
    <property type="component" value="Unassembled WGS sequence"/>
</dbReference>
<reference evidence="3" key="1">
    <citation type="submission" date="2016-10" db="EMBL/GenBank/DDBJ databases">
        <authorList>
            <person name="Varghese N."/>
            <person name="Submissions S."/>
        </authorList>
    </citation>
    <scope>NUCLEOTIDE SEQUENCE [LARGE SCALE GENOMIC DNA]</scope>
    <source>
        <strain evidence="3">CGMCC 1.10218</strain>
    </source>
</reference>
<keyword evidence="1" id="KW-0472">Membrane</keyword>
<name>A0A1H6U7Y5_9DEIO</name>
<organism evidence="2 3">
    <name type="scientific">Deinococcus reticulitermitis</name>
    <dbReference type="NCBI Taxonomy" id="856736"/>
    <lineage>
        <taxon>Bacteria</taxon>
        <taxon>Thermotogati</taxon>
        <taxon>Deinococcota</taxon>
        <taxon>Deinococci</taxon>
        <taxon>Deinococcales</taxon>
        <taxon>Deinococcaceae</taxon>
        <taxon>Deinococcus</taxon>
    </lineage>
</organism>
<keyword evidence="1" id="KW-0812">Transmembrane</keyword>
<keyword evidence="3" id="KW-1185">Reference proteome</keyword>
<feature type="transmembrane region" description="Helical" evidence="1">
    <location>
        <begin position="104"/>
        <end position="129"/>
    </location>
</feature>
<feature type="transmembrane region" description="Helical" evidence="1">
    <location>
        <begin position="141"/>
        <end position="163"/>
    </location>
</feature>
<accession>A0A1H6U7Y5</accession>
<proteinExistence type="predicted"/>
<dbReference type="EMBL" id="FNZA01000002">
    <property type="protein sequence ID" value="SEI84420.1"/>
    <property type="molecule type" value="Genomic_DNA"/>
</dbReference>
<sequence>MRPEDWQQGIEHEAASVEDRRWARQARRVAWRRRRWAELRGVLTWRPLSRLLLVLLFPLVLPATLNLWPPSWLDALMLLLSTGWSNGGLLLVVIWAVRYVHLGYAPWALALVGAGATLLALEGLVTLLLLPEGGVLGGQLLLALIGGPLYNFALLWGLGWAIIRLRPVSRGQPS</sequence>
<evidence type="ECO:0000313" key="3">
    <source>
        <dbReference type="Proteomes" id="UP000199223"/>
    </source>
</evidence>
<feature type="transmembrane region" description="Helical" evidence="1">
    <location>
        <begin position="75"/>
        <end position="97"/>
    </location>
</feature>
<protein>
    <submittedName>
        <fullName evidence="2">Uncharacterized protein</fullName>
    </submittedName>
</protein>
<dbReference type="STRING" id="856736.SAMN04488058_10227"/>
<dbReference type="RefSeq" id="WP_092263226.1">
    <property type="nucleotide sequence ID" value="NZ_FNZA01000002.1"/>
</dbReference>